<dbReference type="AlphaFoldDB" id="A0A8H8CLN4"/>
<feature type="transmembrane region" description="Helical" evidence="2">
    <location>
        <begin position="34"/>
        <end position="54"/>
    </location>
</feature>
<feature type="transmembrane region" description="Helical" evidence="2">
    <location>
        <begin position="108"/>
        <end position="129"/>
    </location>
</feature>
<comment type="caution">
    <text evidence="3">The sequence shown here is derived from an EMBL/GenBank/DDBJ whole genome shotgun (WGS) entry which is preliminary data.</text>
</comment>
<keyword evidence="2" id="KW-0812">Transmembrane</keyword>
<feature type="region of interest" description="Disordered" evidence="1">
    <location>
        <begin position="251"/>
        <end position="270"/>
    </location>
</feature>
<gene>
    <name evidence="3" type="ORF">JR316_003139</name>
</gene>
<evidence type="ECO:0000313" key="3">
    <source>
        <dbReference type="EMBL" id="KAG5171062.1"/>
    </source>
</evidence>
<keyword evidence="2" id="KW-0472">Membrane</keyword>
<dbReference type="EMBL" id="JAFIQS010000003">
    <property type="protein sequence ID" value="KAG5171062.1"/>
    <property type="molecule type" value="Genomic_DNA"/>
</dbReference>
<evidence type="ECO:0000256" key="1">
    <source>
        <dbReference type="SAM" id="MobiDB-lite"/>
    </source>
</evidence>
<proteinExistence type="predicted"/>
<organism evidence="3">
    <name type="scientific">Psilocybe cubensis</name>
    <name type="common">Psychedelic mushroom</name>
    <name type="synonym">Stropharia cubensis</name>
    <dbReference type="NCBI Taxonomy" id="181762"/>
    <lineage>
        <taxon>Eukaryota</taxon>
        <taxon>Fungi</taxon>
        <taxon>Dikarya</taxon>
        <taxon>Basidiomycota</taxon>
        <taxon>Agaricomycotina</taxon>
        <taxon>Agaricomycetes</taxon>
        <taxon>Agaricomycetidae</taxon>
        <taxon>Agaricales</taxon>
        <taxon>Agaricineae</taxon>
        <taxon>Strophariaceae</taxon>
        <taxon>Psilocybe</taxon>
    </lineage>
</organism>
<accession>A0A8H8CLN4</accession>
<protein>
    <submittedName>
        <fullName evidence="3">Uncharacterized protein</fullName>
    </submittedName>
</protein>
<keyword evidence="2" id="KW-1133">Transmembrane helix</keyword>
<sequence length="270" mass="29583">MTLPFTAYALFLAGHLFVILLTHTRLSFRIKRSFLWWDDLFSVFTMIVNAYFFVRTYVIVTSRVVSLHGYRLELGLAIEALCLSRTSLLLSPTRLTKERPSVVSRARLLSVIILVMGSIFASVTAFAILSSLVTNTTIAAAIPGLFSDDRVPVNNKHPEPPLTQPQPVRQVRFSTVDLGASTVVDPSYSATAEAEYPDLNKPTPLSPVPSFDTIPTSSSPVSAPSFYMDYWSSKPAVVESVSHYDTPYIEPLPGLKLTPDDPSAPSGSGL</sequence>
<feature type="transmembrane region" description="Helical" evidence="2">
    <location>
        <begin position="6"/>
        <end position="22"/>
    </location>
</feature>
<name>A0A8H8CLN4_PSICU</name>
<reference evidence="3" key="1">
    <citation type="submission" date="2021-02" db="EMBL/GenBank/DDBJ databases">
        <title>Psilocybe cubensis genome.</title>
        <authorList>
            <person name="Mckernan K.J."/>
            <person name="Crawford S."/>
            <person name="Trippe A."/>
            <person name="Kane L.T."/>
            <person name="Mclaughlin S."/>
        </authorList>
    </citation>
    <scope>NUCLEOTIDE SEQUENCE [LARGE SCALE GENOMIC DNA]</scope>
    <source>
        <strain evidence="3">MGC-MH-2018</strain>
    </source>
</reference>
<evidence type="ECO:0000256" key="2">
    <source>
        <dbReference type="SAM" id="Phobius"/>
    </source>
</evidence>